<keyword evidence="2" id="KW-1185">Reference proteome</keyword>
<protein>
    <submittedName>
        <fullName evidence="1">Uncharacterized protein</fullName>
    </submittedName>
</protein>
<dbReference type="RefSeq" id="WP_151000957.1">
    <property type="nucleotide sequence ID" value="NZ_BPQY01000343.1"/>
</dbReference>
<evidence type="ECO:0000313" key="2">
    <source>
        <dbReference type="Proteomes" id="UP000474159"/>
    </source>
</evidence>
<evidence type="ECO:0000313" key="1">
    <source>
        <dbReference type="EMBL" id="KAB1078337.1"/>
    </source>
</evidence>
<dbReference type="AlphaFoldDB" id="A0A6L3SYJ6"/>
<dbReference type="EMBL" id="VZZK01000014">
    <property type="protein sequence ID" value="KAB1078337.1"/>
    <property type="molecule type" value="Genomic_DNA"/>
</dbReference>
<sequence length="126" mass="13966">MTSAAMRHEAREAAVAGRKLFSNRSSYAIAVTLVIRASDDPRHQAGVTEFRLNAGETRWEDYGNAVDIYLNGIKLVASFSSQLVAQQYLVIGRGSPLDNALNCNNGVDFSFRDYTFLLSTRQVSWS</sequence>
<organism evidence="1 2">
    <name type="scientific">Methylobacterium soli</name>
    <dbReference type="NCBI Taxonomy" id="553447"/>
    <lineage>
        <taxon>Bacteria</taxon>
        <taxon>Pseudomonadati</taxon>
        <taxon>Pseudomonadota</taxon>
        <taxon>Alphaproteobacteria</taxon>
        <taxon>Hyphomicrobiales</taxon>
        <taxon>Methylobacteriaceae</taxon>
        <taxon>Methylobacterium</taxon>
    </lineage>
</organism>
<dbReference type="Proteomes" id="UP000474159">
    <property type="component" value="Unassembled WGS sequence"/>
</dbReference>
<proteinExistence type="predicted"/>
<gene>
    <name evidence="1" type="ORF">F6X53_14675</name>
</gene>
<name>A0A6L3SYJ6_9HYPH</name>
<reference evidence="1 2" key="1">
    <citation type="submission" date="2019-09" db="EMBL/GenBank/DDBJ databases">
        <title>YIM 48816 draft genome.</title>
        <authorList>
            <person name="Jiang L."/>
        </authorList>
    </citation>
    <scope>NUCLEOTIDE SEQUENCE [LARGE SCALE GENOMIC DNA]</scope>
    <source>
        <strain evidence="1 2">YIM 48816</strain>
    </source>
</reference>
<dbReference type="OrthoDB" id="2046097at2"/>
<comment type="caution">
    <text evidence="1">The sequence shown here is derived from an EMBL/GenBank/DDBJ whole genome shotgun (WGS) entry which is preliminary data.</text>
</comment>
<accession>A0A6L3SYJ6</accession>